<gene>
    <name evidence="9" type="ORF">FC774_01595</name>
    <name evidence="10" type="ORF">FDB51_12130</name>
</gene>
<keyword evidence="5" id="KW-0408">Iron</keyword>
<evidence type="ECO:0000313" key="9">
    <source>
        <dbReference type="EMBL" id="NFF86604.1"/>
    </source>
</evidence>
<evidence type="ECO:0000256" key="3">
    <source>
        <dbReference type="ARBA" id="ARBA00022723"/>
    </source>
</evidence>
<feature type="domain" description="Nitrite/sulphite reductase 4Fe-4S" evidence="7">
    <location>
        <begin position="118"/>
        <end position="270"/>
    </location>
</feature>
<dbReference type="Pfam" id="PF01077">
    <property type="entry name" value="NIR_SIR"/>
    <property type="match status" value="1"/>
</dbReference>
<dbReference type="GO" id="GO:0020037">
    <property type="term" value="F:heme binding"/>
    <property type="evidence" value="ECO:0007669"/>
    <property type="project" value="InterPro"/>
</dbReference>
<evidence type="ECO:0000313" key="11">
    <source>
        <dbReference type="Proteomes" id="UP000473681"/>
    </source>
</evidence>
<dbReference type="Proteomes" id="UP000473681">
    <property type="component" value="Unassembled WGS sequence"/>
</dbReference>
<evidence type="ECO:0000259" key="7">
    <source>
        <dbReference type="Pfam" id="PF01077"/>
    </source>
</evidence>
<dbReference type="GO" id="GO:0016491">
    <property type="term" value="F:oxidoreductase activity"/>
    <property type="evidence" value="ECO:0007669"/>
    <property type="project" value="UniProtKB-KW"/>
</dbReference>
<keyword evidence="4" id="KW-0560">Oxidoreductase</keyword>
<comment type="caution">
    <text evidence="9">The sequence shown here is derived from an EMBL/GenBank/DDBJ whole genome shotgun (WGS) entry which is preliminary data.</text>
</comment>
<sequence>MDKLKKILLDEIEEFRKQGHEFCEGKMSVMDFKKISGGMGAYAHRGGEKFMVRLRTPSGITHVDELKFIYDMAKKYNLEKIHLTTRQAVQFHDISIDDVCEIMKEGLEHNIYTRGAGGNYPRNVAMSPLAGVDRYEAFDVTPYALAVNNHFLRKINTYNLPRKIKVSFSSSNMDCGHSTVTDLGFLAVVENDKKYFKVYIGGGLGRNPKLGIAYDELIDPSEVLYHVEAMTNLFMAEGDYENKNKARIRYILDRMGPEEFLNCYKKHLKEVKNEEDLTLHLYVSECNKEGIEIDLEHNRLYEQKQKGLYSVYFHPIGGQLYLKDLKLIIDEIENIKDVEIRITMTEGMYIRNLDGEEAKRLLEATKDLGGETTLEQSISCIGVPTCQMGILNSQGTLDNILKYFKEKNYRKDVLPRVHISGCGNSCGVHEVALIGFTGKKKRVNDETRDAFELHINGSFEEGNTRLGKVYGDILAEDVPEFLYELALLLEKDNINFHDYLKSHEEEFEALVNKFEK</sequence>
<keyword evidence="6" id="KW-0411">Iron-sulfur</keyword>
<evidence type="ECO:0000256" key="6">
    <source>
        <dbReference type="ARBA" id="ARBA00023014"/>
    </source>
</evidence>
<dbReference type="AlphaFoldDB" id="A0A0M1LBN4"/>
<dbReference type="Gene3D" id="3.30.413.10">
    <property type="entry name" value="Sulfite Reductase Hemoprotein, domain 1"/>
    <property type="match status" value="2"/>
</dbReference>
<dbReference type="Proteomes" id="UP000476820">
    <property type="component" value="Unassembled WGS sequence"/>
</dbReference>
<dbReference type="PANTHER" id="PTHR32439:SF9">
    <property type="entry name" value="BLR3264 PROTEIN"/>
    <property type="match status" value="1"/>
</dbReference>
<dbReference type="Pfam" id="PF03460">
    <property type="entry name" value="NIR_SIR_ferr"/>
    <property type="match status" value="1"/>
</dbReference>
<keyword evidence="3" id="KW-0479">Metal-binding</keyword>
<dbReference type="InterPro" id="IPR005117">
    <property type="entry name" value="NiRdtase/SiRdtase_haem-b_fer"/>
</dbReference>
<dbReference type="PANTHER" id="PTHR32439">
    <property type="entry name" value="FERREDOXIN--NITRITE REDUCTASE, CHLOROPLASTIC"/>
    <property type="match status" value="1"/>
</dbReference>
<dbReference type="EMBL" id="SWVK01000016">
    <property type="protein sequence ID" value="NFN35857.1"/>
    <property type="molecule type" value="Genomic_DNA"/>
</dbReference>
<evidence type="ECO:0000256" key="2">
    <source>
        <dbReference type="ARBA" id="ARBA00022617"/>
    </source>
</evidence>
<evidence type="ECO:0000256" key="5">
    <source>
        <dbReference type="ARBA" id="ARBA00023004"/>
    </source>
</evidence>
<protein>
    <submittedName>
        <fullName evidence="9">Nitrite/sulfite reductase</fullName>
    </submittedName>
</protein>
<evidence type="ECO:0000256" key="1">
    <source>
        <dbReference type="ARBA" id="ARBA00022485"/>
    </source>
</evidence>
<name>A0A0M1LBN4_CLOBO</name>
<dbReference type="InterPro" id="IPR036136">
    <property type="entry name" value="Nit/Sulf_reduc_fer-like_dom_sf"/>
</dbReference>
<dbReference type="RefSeq" id="WP_053342151.1">
    <property type="nucleotide sequence ID" value="NZ_JACBEK010000001.1"/>
</dbReference>
<evidence type="ECO:0000256" key="4">
    <source>
        <dbReference type="ARBA" id="ARBA00023002"/>
    </source>
</evidence>
<feature type="domain" description="Nitrite/Sulfite reductase ferredoxin-like" evidence="8">
    <location>
        <begin position="43"/>
        <end position="105"/>
    </location>
</feature>
<dbReference type="InterPro" id="IPR051329">
    <property type="entry name" value="NIR_SIR_4Fe-4S"/>
</dbReference>
<evidence type="ECO:0000313" key="12">
    <source>
        <dbReference type="Proteomes" id="UP000476820"/>
    </source>
</evidence>
<proteinExistence type="predicted"/>
<dbReference type="GO" id="GO:0051539">
    <property type="term" value="F:4 iron, 4 sulfur cluster binding"/>
    <property type="evidence" value="ECO:0007669"/>
    <property type="project" value="UniProtKB-KW"/>
</dbReference>
<dbReference type="Gene3D" id="3.90.480.10">
    <property type="entry name" value="Sulfite Reductase Hemoprotein,Domain 2"/>
    <property type="match status" value="1"/>
</dbReference>
<reference evidence="11 12" key="1">
    <citation type="submission" date="2019-04" db="EMBL/GenBank/DDBJ databases">
        <title>Genome sequencing of Clostridium botulinum Groups I-IV and Clostridium butyricum.</title>
        <authorList>
            <person name="Brunt J."/>
            <person name="Van Vliet A.H.M."/>
            <person name="Stringer S.C."/>
            <person name="Carter A.T."/>
            <person name="Peck M.W."/>
        </authorList>
    </citation>
    <scope>NUCLEOTIDE SEQUENCE [LARGE SCALE GENOMIC DNA]</scope>
    <source>
        <strain evidence="9 12">1605</strain>
        <strain evidence="10 11">CB-K-33E</strain>
    </source>
</reference>
<dbReference type="OrthoDB" id="9803707at2"/>
<evidence type="ECO:0000259" key="8">
    <source>
        <dbReference type="Pfam" id="PF03460"/>
    </source>
</evidence>
<accession>A0A0M1LBN4</accession>
<keyword evidence="1" id="KW-0004">4Fe-4S</keyword>
<dbReference type="GO" id="GO:0046872">
    <property type="term" value="F:metal ion binding"/>
    <property type="evidence" value="ECO:0007669"/>
    <property type="project" value="UniProtKB-KW"/>
</dbReference>
<organism evidence="9 12">
    <name type="scientific">Clostridium botulinum</name>
    <dbReference type="NCBI Taxonomy" id="1491"/>
    <lineage>
        <taxon>Bacteria</taxon>
        <taxon>Bacillati</taxon>
        <taxon>Bacillota</taxon>
        <taxon>Clostridia</taxon>
        <taxon>Eubacteriales</taxon>
        <taxon>Clostridiaceae</taxon>
        <taxon>Clostridium</taxon>
    </lineage>
</organism>
<dbReference type="InterPro" id="IPR006067">
    <property type="entry name" value="NO2/SO3_Rdtase_4Fe4S_dom"/>
</dbReference>
<dbReference type="SUPFAM" id="SSF55124">
    <property type="entry name" value="Nitrite/Sulfite reductase N-terminal domain-like"/>
    <property type="match status" value="2"/>
</dbReference>
<dbReference type="InterPro" id="IPR045854">
    <property type="entry name" value="NO2/SO3_Rdtase_4Fe4S_sf"/>
</dbReference>
<evidence type="ECO:0000313" key="10">
    <source>
        <dbReference type="EMBL" id="NFN35857.1"/>
    </source>
</evidence>
<dbReference type="SUPFAM" id="SSF56014">
    <property type="entry name" value="Nitrite and sulphite reductase 4Fe-4S domain-like"/>
    <property type="match status" value="2"/>
</dbReference>
<dbReference type="EMBL" id="SWOV01000002">
    <property type="protein sequence ID" value="NFF86604.1"/>
    <property type="molecule type" value="Genomic_DNA"/>
</dbReference>
<keyword evidence="2" id="KW-0349">Heme</keyword>